<keyword evidence="1" id="KW-0614">Plasmid</keyword>
<reference evidence="1" key="1">
    <citation type="submission" date="2015-11" db="EMBL/GenBank/DDBJ databases">
        <title>Complete nucleotide sequence of blaOXA-48 carrying plasmid isolated in Saint-Petersburg, 2012, Russia.</title>
        <authorList>
            <person name="Ageevets V.A."/>
            <person name="Sopova I.V."/>
            <person name="Lazareva I.V."/>
            <person name="Malakhova M.V."/>
            <person name="Babenko V.V."/>
            <person name="Ilina E.N."/>
            <person name="Kostryukova E.S."/>
            <person name="Sidorenko S.V."/>
        </authorList>
    </citation>
    <scope>NUCLEOTIDE SEQUENCE</scope>
    <source>
        <plasmid evidence="1">pOXAAPSS2</plasmid>
    </source>
</reference>
<name>A0A142BMJ5_KLEPN</name>
<proteinExistence type="predicted"/>
<organism evidence="1">
    <name type="scientific">Klebsiella pneumoniae</name>
    <dbReference type="NCBI Taxonomy" id="573"/>
    <lineage>
        <taxon>Bacteria</taxon>
        <taxon>Pseudomonadati</taxon>
        <taxon>Pseudomonadota</taxon>
        <taxon>Gammaproteobacteria</taxon>
        <taxon>Enterobacterales</taxon>
        <taxon>Enterobacteriaceae</taxon>
        <taxon>Klebsiella/Raoultella group</taxon>
        <taxon>Klebsiella</taxon>
        <taxon>Klebsiella pneumoniae complex</taxon>
    </lineage>
</organism>
<dbReference type="EMBL" id="KU159086">
    <property type="protein sequence ID" value="AMP34303.1"/>
    <property type="molecule type" value="Genomic_DNA"/>
</dbReference>
<geneLocation type="plasmid" evidence="1">
    <name>pOXAAPSS2</name>
</geneLocation>
<protein>
    <submittedName>
        <fullName evidence="1">Uncharacterized protein</fullName>
    </submittedName>
</protein>
<accession>A0A142BMJ5</accession>
<sequence>MRGSFSAERLPFEVQLDDVAGRADNVFAVCRRAYAVSEPADPGRNVPGGADYISCPDQKWRPAAAGIAAYGSYRAGFTVGLKVIFLLNIVR</sequence>
<evidence type="ECO:0000313" key="1">
    <source>
        <dbReference type="EMBL" id="AMP34303.1"/>
    </source>
</evidence>
<dbReference type="AlphaFoldDB" id="A0A142BMJ5"/>